<keyword evidence="1" id="KW-0223">Dioxygenase</keyword>
<dbReference type="AlphaFoldDB" id="H8IU93"/>
<dbReference type="HOGENOM" id="CLU_027719_7_0_11"/>
<dbReference type="InterPro" id="IPR015889">
    <property type="entry name" value="Intradiol_dOase_core"/>
</dbReference>
<dbReference type="KEGG" id="mia:OCU_33340"/>
<protein>
    <submittedName>
        <fullName evidence="1">Protocatechuate 3,4-dioxygenase, alpha subunit</fullName>
    </submittedName>
</protein>
<dbReference type="GO" id="GO:0016702">
    <property type="term" value="F:oxidoreductase activity, acting on single donors with incorporation of molecular oxygen, incorporation of two atoms of oxygen"/>
    <property type="evidence" value="ECO:0007669"/>
    <property type="project" value="InterPro"/>
</dbReference>
<accession>H8IU93</accession>
<dbReference type="PATRIC" id="fig|487521.10.peg.3344"/>
<dbReference type="Proteomes" id="UP000008004">
    <property type="component" value="Chromosome"/>
</dbReference>
<reference evidence="1 2" key="1">
    <citation type="journal article" date="2012" name="J. Bacteriol.">
        <title>Complete genome sequence of Mycobacterium intracellulare strain ATCC 13950T.</title>
        <authorList>
            <person name="Kim B.J."/>
            <person name="Choi B.S."/>
            <person name="Lim J.S."/>
            <person name="Choi I.Y."/>
            <person name="Lee J.H."/>
            <person name="Chun J."/>
            <person name="Kook Y.H."/>
            <person name="Kim B.J."/>
        </authorList>
    </citation>
    <scope>NUCLEOTIDE SEQUENCE [LARGE SCALE GENOMIC DNA]</scope>
    <source>
        <strain evidence="2">ATCC 13950 / DSM 43223 / JCM 6384 / NCTC 13025 / 3600</strain>
    </source>
</reference>
<evidence type="ECO:0000313" key="2">
    <source>
        <dbReference type="Proteomes" id="UP000008004"/>
    </source>
</evidence>
<dbReference type="PANTHER" id="PTHR33711:SF9">
    <property type="entry name" value="PROTOCATECHUATE 3,4-DIOXYGENASE ALPHA CHAIN"/>
    <property type="match status" value="1"/>
</dbReference>
<dbReference type="RefSeq" id="WP_014380536.1">
    <property type="nucleotide sequence ID" value="NC_016946.1"/>
</dbReference>
<name>H8IU93_MYCIA</name>
<dbReference type="InterPro" id="IPR050770">
    <property type="entry name" value="Intradiol_RC_Dioxygenase"/>
</dbReference>
<gene>
    <name evidence="1" type="ordered locus">OCU_33340</name>
</gene>
<dbReference type="GO" id="GO:0005506">
    <property type="term" value="F:iron ion binding"/>
    <property type="evidence" value="ECO:0007669"/>
    <property type="project" value="InterPro"/>
</dbReference>
<proteinExistence type="predicted"/>
<dbReference type="eggNOG" id="COG3485">
    <property type="taxonomic scope" value="Bacteria"/>
</dbReference>
<dbReference type="PANTHER" id="PTHR33711">
    <property type="entry name" value="DIOXYGENASE, PUTATIVE (AFU_ORTHOLOGUE AFUA_2G02910)-RELATED"/>
    <property type="match status" value="1"/>
</dbReference>
<dbReference type="Gene3D" id="2.60.130.10">
    <property type="entry name" value="Aromatic compound dioxygenase"/>
    <property type="match status" value="1"/>
</dbReference>
<evidence type="ECO:0000313" key="1">
    <source>
        <dbReference type="EMBL" id="AFC44553.1"/>
    </source>
</evidence>
<dbReference type="EMBL" id="CP003322">
    <property type="protein sequence ID" value="AFC44553.1"/>
    <property type="molecule type" value="Genomic_DNA"/>
</dbReference>
<keyword evidence="1" id="KW-0560">Oxidoreductase</keyword>
<dbReference type="SUPFAM" id="SSF49482">
    <property type="entry name" value="Aromatic compound dioxygenase"/>
    <property type="match status" value="1"/>
</dbReference>
<sequence length="244" mass="25585">MTENACTPGQTVGPFLDLGLPYPGDSELVDDGHPQAIRLHGTVYDGGDAAVPDALVELWQPDTAGRIARQAGSLRRSHASIASAALAPGAAGRRHRDPSIASAALAPGAAGRRHRDPSIASAALAPGAAGRRHRDPSFTGWGRCATDDAGRYAFTTLTPGSVIDGRPPYFALTVFARGLLNRLFTRAYLPGADPDADPLLAAVPAERLETLLCVAENDGAAYRFDIHLQGPAETVFLAYRADAR</sequence>
<organism evidence="1 2">
    <name type="scientific">Mycobacterium intracellulare (strain ATCC 13950 / DSM 43223 / JCM 6384 / NCTC 13025 / 3600)</name>
    <dbReference type="NCBI Taxonomy" id="487521"/>
    <lineage>
        <taxon>Bacteria</taxon>
        <taxon>Bacillati</taxon>
        <taxon>Actinomycetota</taxon>
        <taxon>Actinomycetes</taxon>
        <taxon>Mycobacteriales</taxon>
        <taxon>Mycobacteriaceae</taxon>
        <taxon>Mycobacterium</taxon>
        <taxon>Mycobacterium avium complex (MAC)</taxon>
    </lineage>
</organism>